<dbReference type="FunFam" id="3.40.50.720:FF:000003">
    <property type="entry name" value="S-(hydroxymethyl)glutathione dehydrogenase"/>
    <property type="match status" value="1"/>
</dbReference>
<evidence type="ECO:0000256" key="3">
    <source>
        <dbReference type="ARBA" id="ARBA00022723"/>
    </source>
</evidence>
<organism evidence="9 10">
    <name type="scientific">Aspergillus japonicus CBS 114.51</name>
    <dbReference type="NCBI Taxonomy" id="1448312"/>
    <lineage>
        <taxon>Eukaryota</taxon>
        <taxon>Fungi</taxon>
        <taxon>Dikarya</taxon>
        <taxon>Ascomycota</taxon>
        <taxon>Pezizomycotina</taxon>
        <taxon>Eurotiomycetes</taxon>
        <taxon>Eurotiomycetidae</taxon>
        <taxon>Eurotiales</taxon>
        <taxon>Aspergillaceae</taxon>
        <taxon>Aspergillus</taxon>
        <taxon>Aspergillus subgen. Circumdati</taxon>
    </lineage>
</organism>
<keyword evidence="10" id="KW-1185">Reference proteome</keyword>
<dbReference type="InterPro" id="IPR011032">
    <property type="entry name" value="GroES-like_sf"/>
</dbReference>
<dbReference type="RefSeq" id="XP_025524253.1">
    <property type="nucleotide sequence ID" value="XM_025676792.1"/>
</dbReference>
<dbReference type="GO" id="GO:0008270">
    <property type="term" value="F:zinc ion binding"/>
    <property type="evidence" value="ECO:0007669"/>
    <property type="project" value="InterPro"/>
</dbReference>
<evidence type="ECO:0000313" key="9">
    <source>
        <dbReference type="EMBL" id="RAH78359.1"/>
    </source>
</evidence>
<proteinExistence type="inferred from homology"/>
<dbReference type="Pfam" id="PF00107">
    <property type="entry name" value="ADH_zinc_N"/>
    <property type="match status" value="1"/>
</dbReference>
<dbReference type="PROSITE" id="PS00059">
    <property type="entry name" value="ADH_ZINC"/>
    <property type="match status" value="1"/>
</dbReference>
<protein>
    <submittedName>
        <fullName evidence="9">NAD(P)-binding protein</fullName>
    </submittedName>
</protein>
<gene>
    <name evidence="9" type="ORF">BO86DRAFT_450411</name>
</gene>
<evidence type="ECO:0000256" key="1">
    <source>
        <dbReference type="ARBA" id="ARBA00001947"/>
    </source>
</evidence>
<feature type="domain" description="Alcohol dehydrogenase-like N-terminal" evidence="8">
    <location>
        <begin position="28"/>
        <end position="154"/>
    </location>
</feature>
<evidence type="ECO:0000256" key="4">
    <source>
        <dbReference type="ARBA" id="ARBA00022833"/>
    </source>
</evidence>
<dbReference type="Gene3D" id="3.90.180.10">
    <property type="entry name" value="Medium-chain alcohol dehydrogenases, catalytic domain"/>
    <property type="match status" value="1"/>
</dbReference>
<feature type="domain" description="Alcohol dehydrogenase-like C-terminal" evidence="7">
    <location>
        <begin position="196"/>
        <end position="321"/>
    </location>
</feature>
<dbReference type="PANTHER" id="PTHR43350:SF11">
    <property type="entry name" value="ENOYL REDUCTASE (ER) DOMAIN-CONTAINING PROTEIN"/>
    <property type="match status" value="1"/>
</dbReference>
<dbReference type="InterPro" id="IPR036291">
    <property type="entry name" value="NAD(P)-bd_dom_sf"/>
</dbReference>
<dbReference type="GeneID" id="37180485"/>
<evidence type="ECO:0000256" key="2">
    <source>
        <dbReference type="ARBA" id="ARBA00008072"/>
    </source>
</evidence>
<evidence type="ECO:0000313" key="10">
    <source>
        <dbReference type="Proteomes" id="UP000249497"/>
    </source>
</evidence>
<dbReference type="OrthoDB" id="1560166at2759"/>
<evidence type="ECO:0000259" key="7">
    <source>
        <dbReference type="Pfam" id="PF00107"/>
    </source>
</evidence>
<sequence>MSTALSFVARQVNTSAKLENIVSDSLRSDEALVEMHATGVCPIDFACMNGTLPAGFPSVFGHEGGGVVLEVGRNIKHQQRQDKVLLALITAPQCDSGHPAYYQEWAQRNFGQQRMDQSLCLSTADGTEVHGNFFGQSSFARHAIVSGNPVVKVPWTTPLSVFAPHGCSVQTGAGAILNTMDVQPGKTVAIFGVGSVGMSAVMAAKMREAGMIIAVDLHNRRLGLAKELGATHAILGSDEDVVAQIQNLSGSNGVDYSVDCAGVPQVVEIALDCLRTRGKAATVGAPTPGKCAGVDIFAHLVMGRQYIGCCEGDSVPAEMPPYLIEQHAKGQFSLERILSSYPVREYDFQDIKDGVRH</sequence>
<dbReference type="PANTHER" id="PTHR43350">
    <property type="entry name" value="NAD-DEPENDENT ALCOHOL DEHYDROGENASE"/>
    <property type="match status" value="1"/>
</dbReference>
<dbReference type="Proteomes" id="UP000249497">
    <property type="component" value="Unassembled WGS sequence"/>
</dbReference>
<dbReference type="SUPFAM" id="SSF51735">
    <property type="entry name" value="NAD(P)-binding Rossmann-fold domains"/>
    <property type="match status" value="1"/>
</dbReference>
<name>A0A8T8WSP7_ASPJA</name>
<dbReference type="GO" id="GO:0016491">
    <property type="term" value="F:oxidoreductase activity"/>
    <property type="evidence" value="ECO:0007669"/>
    <property type="project" value="UniProtKB-KW"/>
</dbReference>
<keyword evidence="3 6" id="KW-0479">Metal-binding</keyword>
<evidence type="ECO:0000259" key="8">
    <source>
        <dbReference type="Pfam" id="PF08240"/>
    </source>
</evidence>
<dbReference type="SUPFAM" id="SSF50129">
    <property type="entry name" value="GroES-like"/>
    <property type="match status" value="1"/>
</dbReference>
<accession>A0A8T8WSP7</accession>
<dbReference type="AlphaFoldDB" id="A0A8T8WSP7"/>
<dbReference type="InterPro" id="IPR013154">
    <property type="entry name" value="ADH-like_N"/>
</dbReference>
<dbReference type="Gene3D" id="3.40.50.720">
    <property type="entry name" value="NAD(P)-binding Rossmann-like Domain"/>
    <property type="match status" value="1"/>
</dbReference>
<evidence type="ECO:0000256" key="6">
    <source>
        <dbReference type="RuleBase" id="RU361277"/>
    </source>
</evidence>
<dbReference type="Pfam" id="PF08240">
    <property type="entry name" value="ADH_N"/>
    <property type="match status" value="1"/>
</dbReference>
<dbReference type="InterPro" id="IPR013149">
    <property type="entry name" value="ADH-like_C"/>
</dbReference>
<comment type="cofactor">
    <cofactor evidence="1 6">
        <name>Zn(2+)</name>
        <dbReference type="ChEBI" id="CHEBI:29105"/>
    </cofactor>
</comment>
<dbReference type="InterPro" id="IPR002328">
    <property type="entry name" value="ADH_Zn_CS"/>
</dbReference>
<dbReference type="EMBL" id="KZ824828">
    <property type="protein sequence ID" value="RAH78359.1"/>
    <property type="molecule type" value="Genomic_DNA"/>
</dbReference>
<keyword evidence="5" id="KW-0560">Oxidoreductase</keyword>
<dbReference type="CDD" id="cd08278">
    <property type="entry name" value="benzyl_alcohol_DH"/>
    <property type="match status" value="1"/>
</dbReference>
<evidence type="ECO:0000256" key="5">
    <source>
        <dbReference type="ARBA" id="ARBA00023002"/>
    </source>
</evidence>
<reference evidence="9 10" key="1">
    <citation type="submission" date="2018-02" db="EMBL/GenBank/DDBJ databases">
        <title>The genomes of Aspergillus section Nigri reveals drivers in fungal speciation.</title>
        <authorList>
            <consortium name="DOE Joint Genome Institute"/>
            <person name="Vesth T.C."/>
            <person name="Nybo J."/>
            <person name="Theobald S."/>
            <person name="Brandl J."/>
            <person name="Frisvad J.C."/>
            <person name="Nielsen K.F."/>
            <person name="Lyhne E.K."/>
            <person name="Kogle M.E."/>
            <person name="Kuo A."/>
            <person name="Riley R."/>
            <person name="Clum A."/>
            <person name="Nolan M."/>
            <person name="Lipzen A."/>
            <person name="Salamov A."/>
            <person name="Henrissat B."/>
            <person name="Wiebenga A."/>
            <person name="De vries R.P."/>
            <person name="Grigoriev I.V."/>
            <person name="Mortensen U.H."/>
            <person name="Andersen M.R."/>
            <person name="Baker S.E."/>
        </authorList>
    </citation>
    <scope>NUCLEOTIDE SEQUENCE [LARGE SCALE GENOMIC DNA]</scope>
    <source>
        <strain evidence="9 10">CBS 114.51</strain>
    </source>
</reference>
<keyword evidence="4 6" id="KW-0862">Zinc</keyword>
<comment type="similarity">
    <text evidence="2 6">Belongs to the zinc-containing alcohol dehydrogenase family.</text>
</comment>